<protein>
    <submittedName>
        <fullName evidence="2">Putative ubiquitin-conjugating enzyme E2</fullName>
    </submittedName>
</protein>
<evidence type="ECO:0000259" key="1">
    <source>
        <dbReference type="PROSITE" id="PS50127"/>
    </source>
</evidence>
<dbReference type="PROSITE" id="PS50127">
    <property type="entry name" value="UBC_2"/>
    <property type="match status" value="1"/>
</dbReference>
<dbReference type="InterPro" id="IPR000608">
    <property type="entry name" value="UBC"/>
</dbReference>
<reference evidence="2 3" key="1">
    <citation type="submission" date="2018-06" db="EMBL/GenBank/DDBJ databases">
        <title>Comparative genomics reveals the genomic features of Rhizophagus irregularis, R. cerebriforme, R. diaphanum and Gigaspora rosea, and their symbiotic lifestyle signature.</title>
        <authorList>
            <person name="Morin E."/>
            <person name="San Clemente H."/>
            <person name="Chen E.C.H."/>
            <person name="De La Providencia I."/>
            <person name="Hainaut M."/>
            <person name="Kuo A."/>
            <person name="Kohler A."/>
            <person name="Murat C."/>
            <person name="Tang N."/>
            <person name="Roy S."/>
            <person name="Loubradou J."/>
            <person name="Henrissat B."/>
            <person name="Grigoriev I.V."/>
            <person name="Corradi N."/>
            <person name="Roux C."/>
            <person name="Martin F.M."/>
        </authorList>
    </citation>
    <scope>NUCLEOTIDE SEQUENCE [LARGE SCALE GENOMIC DNA]</scope>
    <source>
        <strain evidence="2 3">DAOM 227022</strain>
    </source>
</reference>
<dbReference type="EMBL" id="QKYT01000389">
    <property type="protein sequence ID" value="RIA86023.1"/>
    <property type="molecule type" value="Genomic_DNA"/>
</dbReference>
<comment type="caution">
    <text evidence="2">The sequence shown here is derived from an EMBL/GenBank/DDBJ whole genome shotgun (WGS) entry which is preliminary data.</text>
</comment>
<proteinExistence type="predicted"/>
<dbReference type="Pfam" id="PF00179">
    <property type="entry name" value="UQ_con"/>
    <property type="match status" value="1"/>
</dbReference>
<organism evidence="2 3">
    <name type="scientific">Glomus cerebriforme</name>
    <dbReference type="NCBI Taxonomy" id="658196"/>
    <lineage>
        <taxon>Eukaryota</taxon>
        <taxon>Fungi</taxon>
        <taxon>Fungi incertae sedis</taxon>
        <taxon>Mucoromycota</taxon>
        <taxon>Glomeromycotina</taxon>
        <taxon>Glomeromycetes</taxon>
        <taxon>Glomerales</taxon>
        <taxon>Glomeraceae</taxon>
        <taxon>Glomus</taxon>
    </lineage>
</organism>
<dbReference type="SMART" id="SM00212">
    <property type="entry name" value="UBCc"/>
    <property type="match status" value="1"/>
</dbReference>
<feature type="domain" description="UBC core" evidence="1">
    <location>
        <begin position="10"/>
        <end position="153"/>
    </location>
</feature>
<dbReference type="AlphaFoldDB" id="A0A397SIN1"/>
<dbReference type="Proteomes" id="UP000265703">
    <property type="component" value="Unassembled WGS sequence"/>
</dbReference>
<dbReference type="Gene3D" id="3.10.110.10">
    <property type="entry name" value="Ubiquitin Conjugating Enzyme"/>
    <property type="match status" value="1"/>
</dbReference>
<evidence type="ECO:0000313" key="2">
    <source>
        <dbReference type="EMBL" id="RIA86023.1"/>
    </source>
</evidence>
<evidence type="ECO:0000313" key="3">
    <source>
        <dbReference type="Proteomes" id="UP000265703"/>
    </source>
</evidence>
<dbReference type="SUPFAM" id="SSF54495">
    <property type="entry name" value="UBC-like"/>
    <property type="match status" value="1"/>
</dbReference>
<keyword evidence="3" id="KW-1185">Reference proteome</keyword>
<dbReference type="InterPro" id="IPR016135">
    <property type="entry name" value="UBQ-conjugating_enzyme/RWD"/>
</dbReference>
<gene>
    <name evidence="2" type="ORF">C1645_829911</name>
</gene>
<name>A0A397SIN1_9GLOM</name>
<sequence length="153" mass="17566">MNCNIDSDINSNINLEKTRKRINVELRGINLDQTINAGPIGDNVFHWIATVNGPSDSPYSGGVFFLEIRIPTNYPWKPPKVNFTTKIYHPNIDSSGNIGMEDLNYLWSPAITIPKYIILEPEIAHVYRTDRARYEDTAREWTTKYASEYNQSI</sequence>
<dbReference type="PANTHER" id="PTHR24068">
    <property type="entry name" value="UBIQUITIN-CONJUGATING ENZYME E2"/>
    <property type="match status" value="1"/>
</dbReference>
<dbReference type="STRING" id="658196.A0A397SIN1"/>
<dbReference type="OrthoDB" id="7851174at2759"/>
<accession>A0A397SIN1</accession>